<dbReference type="GO" id="GO:0005737">
    <property type="term" value="C:cytoplasm"/>
    <property type="evidence" value="ECO:0007669"/>
    <property type="project" value="TreeGrafter"/>
</dbReference>
<protein>
    <submittedName>
        <fullName evidence="2">NAD-dependent epimerase/dehydratase family protein</fullName>
    </submittedName>
</protein>
<proteinExistence type="predicted"/>
<organism evidence="2 3">
    <name type="scientific">Leucobacter ruminantium</name>
    <dbReference type="NCBI Taxonomy" id="1289170"/>
    <lineage>
        <taxon>Bacteria</taxon>
        <taxon>Bacillati</taxon>
        <taxon>Actinomycetota</taxon>
        <taxon>Actinomycetes</taxon>
        <taxon>Micrococcales</taxon>
        <taxon>Microbacteriaceae</taxon>
        <taxon>Leucobacter</taxon>
    </lineage>
</organism>
<evidence type="ECO:0000313" key="2">
    <source>
        <dbReference type="EMBL" id="MBO1805464.1"/>
    </source>
</evidence>
<dbReference type="InterPro" id="IPR036291">
    <property type="entry name" value="NAD(P)-bd_dom_sf"/>
</dbReference>
<gene>
    <name evidence="2" type="ORF">J4H91_09055</name>
</gene>
<dbReference type="Proteomes" id="UP000664398">
    <property type="component" value="Unassembled WGS sequence"/>
</dbReference>
<dbReference type="AlphaFoldDB" id="A0A939RZG6"/>
<dbReference type="GO" id="GO:0004029">
    <property type="term" value="F:aldehyde dehydrogenase (NAD+) activity"/>
    <property type="evidence" value="ECO:0007669"/>
    <property type="project" value="TreeGrafter"/>
</dbReference>
<keyword evidence="3" id="KW-1185">Reference proteome</keyword>
<dbReference type="InterPro" id="IPR051783">
    <property type="entry name" value="NAD(P)-dependent_oxidoreduct"/>
</dbReference>
<evidence type="ECO:0000313" key="3">
    <source>
        <dbReference type="Proteomes" id="UP000664398"/>
    </source>
</evidence>
<sequence length="301" mass="31139">MRALITGAGQIGTQLAHDLSATGHEVVVLRRSATAVRGARVVSGDAGDGETLRAAAAGADAIFHCIHAPYSEAAWRRELPHRERVVMDVASELGIPVIFPESVYAFGHGARDLRESAPLAPVSPLGRVRAELLAARAAHPARTASIVASDLVGPTADPKASVILATVLGPAAAGRTTWVLGDPDAPHAVTFIPDLTRAMAAAVPLASAGDTVLMAPVPPALSQRQMARDAAAAAGRTAGPVRRIPAAALALGGAVSPLARELFRQRYLWSAPSELRPGRLTAELGLEPTPWGDVLAASDRR</sequence>
<dbReference type="RefSeq" id="WP_208045942.1">
    <property type="nucleotide sequence ID" value="NZ_JAGDYL010000014.1"/>
</dbReference>
<dbReference type="InterPro" id="IPR001509">
    <property type="entry name" value="Epimerase_deHydtase"/>
</dbReference>
<feature type="domain" description="NAD-dependent epimerase/dehydratase" evidence="1">
    <location>
        <begin position="3"/>
        <end position="205"/>
    </location>
</feature>
<accession>A0A939RZG6</accession>
<evidence type="ECO:0000259" key="1">
    <source>
        <dbReference type="Pfam" id="PF01370"/>
    </source>
</evidence>
<comment type="caution">
    <text evidence="2">The sequence shown here is derived from an EMBL/GenBank/DDBJ whole genome shotgun (WGS) entry which is preliminary data.</text>
</comment>
<dbReference type="EMBL" id="JAGDYL010000014">
    <property type="protein sequence ID" value="MBO1805464.1"/>
    <property type="molecule type" value="Genomic_DNA"/>
</dbReference>
<name>A0A939RZG6_9MICO</name>
<dbReference type="PANTHER" id="PTHR48079:SF6">
    <property type="entry name" value="NAD(P)-BINDING DOMAIN-CONTAINING PROTEIN-RELATED"/>
    <property type="match status" value="1"/>
</dbReference>
<dbReference type="Gene3D" id="3.40.50.720">
    <property type="entry name" value="NAD(P)-binding Rossmann-like Domain"/>
    <property type="match status" value="1"/>
</dbReference>
<reference evidence="2" key="1">
    <citation type="submission" date="2021-03" db="EMBL/GenBank/DDBJ databases">
        <title>Leucobacter chromiisoli sp. nov., isolated from chromium-containing soil of chemical plant.</title>
        <authorList>
            <person name="Xu Z."/>
        </authorList>
    </citation>
    <scope>NUCLEOTIDE SEQUENCE</scope>
    <source>
        <strain evidence="2">A2</strain>
    </source>
</reference>
<dbReference type="SUPFAM" id="SSF51735">
    <property type="entry name" value="NAD(P)-binding Rossmann-fold domains"/>
    <property type="match status" value="1"/>
</dbReference>
<dbReference type="Pfam" id="PF01370">
    <property type="entry name" value="Epimerase"/>
    <property type="match status" value="1"/>
</dbReference>
<dbReference type="PANTHER" id="PTHR48079">
    <property type="entry name" value="PROTEIN YEEZ"/>
    <property type="match status" value="1"/>
</dbReference>